<dbReference type="EMBL" id="OU015566">
    <property type="protein sequence ID" value="CAG5104685.1"/>
    <property type="molecule type" value="Genomic_DNA"/>
</dbReference>
<dbReference type="PANTHER" id="PTHR24039">
    <property type="entry name" value="FIBRILLIN-RELATED"/>
    <property type="match status" value="1"/>
</dbReference>
<keyword evidence="3" id="KW-0677">Repeat</keyword>
<dbReference type="Pfam" id="PF07645">
    <property type="entry name" value="EGF_CA"/>
    <property type="match status" value="1"/>
</dbReference>
<evidence type="ECO:0000256" key="3">
    <source>
        <dbReference type="ARBA" id="ARBA00022737"/>
    </source>
</evidence>
<reference evidence="7 8" key="1">
    <citation type="submission" date="2021-04" db="EMBL/GenBank/DDBJ databases">
        <authorList>
            <person name="Bliznina A."/>
        </authorList>
    </citation>
    <scope>NUCLEOTIDE SEQUENCE [LARGE SCALE GENOMIC DNA]</scope>
</reference>
<dbReference type="InterPro" id="IPR009030">
    <property type="entry name" value="Growth_fac_rcpt_cys_sf"/>
</dbReference>
<dbReference type="InterPro" id="IPR001881">
    <property type="entry name" value="EGF-like_Ca-bd_dom"/>
</dbReference>
<dbReference type="PROSITE" id="PS50026">
    <property type="entry name" value="EGF_3"/>
    <property type="match status" value="2"/>
</dbReference>
<gene>
    <name evidence="7" type="ORF">OKIOD_LOCUS10216</name>
</gene>
<dbReference type="InterPro" id="IPR018097">
    <property type="entry name" value="EGF_Ca-bd_CS"/>
</dbReference>
<keyword evidence="2" id="KW-0732">Signal</keyword>
<dbReference type="InterPro" id="IPR024731">
    <property type="entry name" value="NELL2-like_EGF"/>
</dbReference>
<keyword evidence="8" id="KW-1185">Reference proteome</keyword>
<keyword evidence="4" id="KW-1015">Disulfide bond</keyword>
<dbReference type="SUPFAM" id="SSF57184">
    <property type="entry name" value="Growth factor receptor domain"/>
    <property type="match status" value="1"/>
</dbReference>
<dbReference type="CDD" id="cd00054">
    <property type="entry name" value="EGF_CA"/>
    <property type="match status" value="1"/>
</dbReference>
<dbReference type="Proteomes" id="UP001158576">
    <property type="component" value="Chromosome 1"/>
</dbReference>
<evidence type="ECO:0000313" key="8">
    <source>
        <dbReference type="Proteomes" id="UP001158576"/>
    </source>
</evidence>
<keyword evidence="1 5" id="KW-0245">EGF-like domain</keyword>
<dbReference type="InterPro" id="IPR000742">
    <property type="entry name" value="EGF"/>
</dbReference>
<dbReference type="PROSITE" id="PS01186">
    <property type="entry name" value="EGF_2"/>
    <property type="match status" value="1"/>
</dbReference>
<evidence type="ECO:0000256" key="5">
    <source>
        <dbReference type="PROSITE-ProRule" id="PRU00076"/>
    </source>
</evidence>
<dbReference type="Gene3D" id="2.10.25.10">
    <property type="entry name" value="Laminin"/>
    <property type="match status" value="3"/>
</dbReference>
<dbReference type="PROSITE" id="PS00010">
    <property type="entry name" value="ASX_HYDROXYL"/>
    <property type="match status" value="1"/>
</dbReference>
<evidence type="ECO:0000259" key="6">
    <source>
        <dbReference type="PROSITE" id="PS50026"/>
    </source>
</evidence>
<sequence length="217" mass="23960">MEEIIIEAVEESLEIDNFVDFCSLSPDQCHPDAKCENQETSLSCTCNEKFEGDGFYCSPINLCKNDPCDAVSEKCLFAGPAEYSCECKSGFKKAEIGQCEDINECENSDICPLGNSCENTVGSYKCNCDQPGWFFVEDICVQGSICDSFANICGDEMVCSDVEINGEIRDYECKSTATTTTVTENIETTAAMETTTSAYLKISMNMIIFFVSFILMQ</sequence>
<evidence type="ECO:0000313" key="7">
    <source>
        <dbReference type="EMBL" id="CAG5104685.1"/>
    </source>
</evidence>
<dbReference type="Pfam" id="PF12947">
    <property type="entry name" value="EGF_3"/>
    <property type="match status" value="1"/>
</dbReference>
<evidence type="ECO:0000256" key="2">
    <source>
        <dbReference type="ARBA" id="ARBA00022729"/>
    </source>
</evidence>
<protein>
    <submittedName>
        <fullName evidence="7">Oidioi.mRNA.OKI2018_I69.chr1.g1451.t1.cds</fullName>
    </submittedName>
</protein>
<accession>A0ABN7SX64</accession>
<organism evidence="7 8">
    <name type="scientific">Oikopleura dioica</name>
    <name type="common">Tunicate</name>
    <dbReference type="NCBI Taxonomy" id="34765"/>
    <lineage>
        <taxon>Eukaryota</taxon>
        <taxon>Metazoa</taxon>
        <taxon>Chordata</taxon>
        <taxon>Tunicata</taxon>
        <taxon>Appendicularia</taxon>
        <taxon>Copelata</taxon>
        <taxon>Oikopleuridae</taxon>
        <taxon>Oikopleura</taxon>
    </lineage>
</organism>
<name>A0ABN7SX64_OIKDI</name>
<dbReference type="InterPro" id="IPR000152">
    <property type="entry name" value="EGF-type_Asp/Asn_hydroxyl_site"/>
</dbReference>
<evidence type="ECO:0000256" key="4">
    <source>
        <dbReference type="ARBA" id="ARBA00023157"/>
    </source>
</evidence>
<dbReference type="SMART" id="SM00179">
    <property type="entry name" value="EGF_CA"/>
    <property type="match status" value="3"/>
</dbReference>
<dbReference type="PROSITE" id="PS01187">
    <property type="entry name" value="EGF_CA"/>
    <property type="match status" value="1"/>
</dbReference>
<comment type="caution">
    <text evidence="5">Lacks conserved residue(s) required for the propagation of feature annotation.</text>
</comment>
<evidence type="ECO:0000256" key="1">
    <source>
        <dbReference type="ARBA" id="ARBA00022536"/>
    </source>
</evidence>
<feature type="domain" description="EGF-like" evidence="6">
    <location>
        <begin position="101"/>
        <end position="141"/>
    </location>
</feature>
<dbReference type="InterPro" id="IPR049883">
    <property type="entry name" value="NOTCH1_EGF-like"/>
</dbReference>
<dbReference type="SMART" id="SM00181">
    <property type="entry name" value="EGF"/>
    <property type="match status" value="3"/>
</dbReference>
<proteinExistence type="predicted"/>
<feature type="domain" description="EGF-like" evidence="6">
    <location>
        <begin position="18"/>
        <end position="58"/>
    </location>
</feature>